<comment type="cofactor">
    <cofactor evidence="2">
        <name>Mg(2+)</name>
        <dbReference type="ChEBI" id="CHEBI:18420"/>
    </cofactor>
</comment>
<dbReference type="GO" id="GO:0008237">
    <property type="term" value="F:metallopeptidase activity"/>
    <property type="evidence" value="ECO:0007669"/>
    <property type="project" value="UniProtKB-KW"/>
</dbReference>
<evidence type="ECO:0000256" key="4">
    <source>
        <dbReference type="ARBA" id="ARBA00008236"/>
    </source>
</evidence>
<evidence type="ECO:0000256" key="6">
    <source>
        <dbReference type="ARBA" id="ARBA00022670"/>
    </source>
</evidence>
<dbReference type="InterPro" id="IPR035097">
    <property type="entry name" value="M29_N-terminal"/>
</dbReference>
<organism evidence="10 11">
    <name type="scientific">Orenia metallireducens</name>
    <dbReference type="NCBI Taxonomy" id="1413210"/>
    <lineage>
        <taxon>Bacteria</taxon>
        <taxon>Bacillati</taxon>
        <taxon>Bacillota</taxon>
        <taxon>Clostridia</taxon>
        <taxon>Halanaerobiales</taxon>
        <taxon>Halobacteroidaceae</taxon>
        <taxon>Orenia</taxon>
    </lineage>
</organism>
<evidence type="ECO:0000313" key="11">
    <source>
        <dbReference type="Proteomes" id="UP000093514"/>
    </source>
</evidence>
<comment type="cofactor">
    <cofactor evidence="1">
        <name>Co(2+)</name>
        <dbReference type="ChEBI" id="CHEBI:48828"/>
    </cofactor>
</comment>
<keyword evidence="6" id="KW-0645">Protease</keyword>
<keyword evidence="8" id="KW-0378">Hydrolase</keyword>
<keyword evidence="7" id="KW-0479">Metal-binding</keyword>
<evidence type="ECO:0000256" key="7">
    <source>
        <dbReference type="ARBA" id="ARBA00022723"/>
    </source>
</evidence>
<dbReference type="RefSeq" id="WP_068717603.1">
    <property type="nucleotide sequence ID" value="NZ_LWDV01000009.1"/>
</dbReference>
<dbReference type="InterPro" id="IPR000787">
    <property type="entry name" value="Peptidase_M29"/>
</dbReference>
<evidence type="ECO:0000256" key="1">
    <source>
        <dbReference type="ARBA" id="ARBA00001941"/>
    </source>
</evidence>
<gene>
    <name evidence="10" type="ORF">U472_08845</name>
</gene>
<evidence type="ECO:0000256" key="9">
    <source>
        <dbReference type="ARBA" id="ARBA00023049"/>
    </source>
</evidence>
<reference evidence="10 11" key="2">
    <citation type="submission" date="2016-08" db="EMBL/GenBank/DDBJ databases">
        <title>Orenia metallireducens sp. nov. strain Z6, a Novel Metal-reducing Firmicute from the Deep Subsurface.</title>
        <authorList>
            <person name="Maxim B.I."/>
            <person name="Kenneth K."/>
            <person name="Flynn T.M."/>
            <person name="Oloughlin E.J."/>
            <person name="Locke R.A."/>
            <person name="Weber J.R."/>
            <person name="Egan S.M."/>
            <person name="Mackie R.I."/>
            <person name="Cann I.K."/>
        </authorList>
    </citation>
    <scope>NUCLEOTIDE SEQUENCE [LARGE SCALE GENOMIC DNA]</scope>
    <source>
        <strain evidence="10 11">Z6</strain>
    </source>
</reference>
<evidence type="ECO:0000256" key="3">
    <source>
        <dbReference type="ARBA" id="ARBA00001947"/>
    </source>
</evidence>
<dbReference type="InterPro" id="IPR052170">
    <property type="entry name" value="M29_Exopeptidase"/>
</dbReference>
<evidence type="ECO:0000256" key="5">
    <source>
        <dbReference type="ARBA" id="ARBA00022438"/>
    </source>
</evidence>
<evidence type="ECO:0000256" key="8">
    <source>
        <dbReference type="ARBA" id="ARBA00022801"/>
    </source>
</evidence>
<name>A0A1C0A787_9FIRM</name>
<dbReference type="Pfam" id="PF02073">
    <property type="entry name" value="Peptidase_M29"/>
    <property type="match status" value="1"/>
</dbReference>
<reference evidence="11" key="1">
    <citation type="submission" date="2016-07" db="EMBL/GenBank/DDBJ databases">
        <authorList>
            <person name="Florea S."/>
            <person name="Webb J.S."/>
            <person name="Jaromczyk J."/>
            <person name="Schardl C.L."/>
        </authorList>
    </citation>
    <scope>NUCLEOTIDE SEQUENCE [LARGE SCALE GENOMIC DNA]</scope>
    <source>
        <strain evidence="11">Z6</strain>
    </source>
</reference>
<dbReference type="EMBL" id="LWDV01000009">
    <property type="protein sequence ID" value="OCL26113.1"/>
    <property type="molecule type" value="Genomic_DNA"/>
</dbReference>
<dbReference type="PANTHER" id="PTHR34448:SF1">
    <property type="entry name" value="BLL6088 PROTEIN"/>
    <property type="match status" value="1"/>
</dbReference>
<keyword evidence="11" id="KW-1185">Reference proteome</keyword>
<comment type="cofactor">
    <cofactor evidence="3">
        <name>Zn(2+)</name>
        <dbReference type="ChEBI" id="CHEBI:29105"/>
    </cofactor>
</comment>
<comment type="similarity">
    <text evidence="4">Belongs to the peptidase M29 family.</text>
</comment>
<evidence type="ECO:0000313" key="10">
    <source>
        <dbReference type="EMBL" id="OCL26113.1"/>
    </source>
</evidence>
<dbReference type="OrthoDB" id="9803993at2"/>
<sequence length="371" mass="42095">MLDPRIKELANNLINYSVELKEGEKILIEVFGAENPLARQLVKEAYAVGALPFIEVNDELLNRELLMKASVEQLEAQARYHKLRMEEMDAYIAIRSAENITQNSDVPSENMQLYMEKFIKPVHGEIRVPNTKWCVLRYPNHSMAQSASMSTEAFEDFYFDVCTLDYAKMSEAMDNLVELMEQTDKVRIVGEGTDLTFSIKDIPVIKCDGKLNIPDGEVFTAPVRDSVNGVLTYNAPAVYQGFTYENIRLEFKDGKIVKATANNTEKINKVLDTDEGARYIGEFAIGVNPYIETPMKDTLFDEKIRGSFHFTPGKCYDEASNGNSSSIHWDLVCIQRAEYGGGEIYFDDRLIRKDGLFVIPELKCLNPDNLK</sequence>
<dbReference type="AlphaFoldDB" id="A0A1C0A787"/>
<comment type="caution">
    <text evidence="10">The sequence shown here is derived from an EMBL/GenBank/DDBJ whole genome shotgun (WGS) entry which is preliminary data.</text>
</comment>
<accession>A0A1C0A787</accession>
<evidence type="ECO:0000256" key="2">
    <source>
        <dbReference type="ARBA" id="ARBA00001946"/>
    </source>
</evidence>
<dbReference type="Proteomes" id="UP000093514">
    <property type="component" value="Unassembled WGS sequence"/>
</dbReference>
<dbReference type="SUPFAM" id="SSF144052">
    <property type="entry name" value="Thermophilic metalloprotease-like"/>
    <property type="match status" value="1"/>
</dbReference>
<dbReference type="GO" id="GO:0046872">
    <property type="term" value="F:metal ion binding"/>
    <property type="evidence" value="ECO:0007669"/>
    <property type="project" value="UniProtKB-KW"/>
</dbReference>
<dbReference type="GO" id="GO:0004177">
    <property type="term" value="F:aminopeptidase activity"/>
    <property type="evidence" value="ECO:0007669"/>
    <property type="project" value="UniProtKB-KW"/>
</dbReference>
<protein>
    <submittedName>
        <fullName evidence="10">Aminopeptidase</fullName>
    </submittedName>
</protein>
<dbReference type="Gene3D" id="3.40.1830.10">
    <property type="entry name" value="Thermophilic metalloprotease (M29)"/>
    <property type="match status" value="1"/>
</dbReference>
<dbReference type="GO" id="GO:0006508">
    <property type="term" value="P:proteolysis"/>
    <property type="evidence" value="ECO:0007669"/>
    <property type="project" value="UniProtKB-KW"/>
</dbReference>
<proteinExistence type="inferred from homology"/>
<keyword evidence="5 10" id="KW-0031">Aminopeptidase</keyword>
<dbReference type="PANTHER" id="PTHR34448">
    <property type="entry name" value="AMINOPEPTIDASE"/>
    <property type="match status" value="1"/>
</dbReference>
<keyword evidence="9" id="KW-0482">Metalloprotease</keyword>